<organism evidence="1">
    <name type="scientific">marine sediment metagenome</name>
    <dbReference type="NCBI Taxonomy" id="412755"/>
    <lineage>
        <taxon>unclassified sequences</taxon>
        <taxon>metagenomes</taxon>
        <taxon>ecological metagenomes</taxon>
    </lineage>
</organism>
<sequence length="133" mass="14382">MAGVNLKITIKGIDKLKKKLDTPTIKKPLDDGIKKIALVLEGLIKKSTVVDTGRLRSSITATTTAEFSKVATNVNYASHVEFGNERMDARHMEGGTKVLGGLGMFGFGLQELNKKMGNLVKDIGSKIETKFSS</sequence>
<dbReference type="EMBL" id="LAZR01009306">
    <property type="protein sequence ID" value="KKM73416.1"/>
    <property type="molecule type" value="Genomic_DNA"/>
</dbReference>
<protein>
    <recommendedName>
        <fullName evidence="2">HK97 gp10 family phage protein</fullName>
    </recommendedName>
</protein>
<comment type="caution">
    <text evidence="1">The sequence shown here is derived from an EMBL/GenBank/DDBJ whole genome shotgun (WGS) entry which is preliminary data.</text>
</comment>
<evidence type="ECO:0008006" key="2">
    <source>
        <dbReference type="Google" id="ProtNLM"/>
    </source>
</evidence>
<name>A0A0F9KFE6_9ZZZZ</name>
<proteinExistence type="predicted"/>
<dbReference type="InterPro" id="IPR010064">
    <property type="entry name" value="HK97-gp10_tail"/>
</dbReference>
<gene>
    <name evidence="1" type="ORF">LCGC14_1410710</name>
</gene>
<accession>A0A0F9KFE6</accession>
<reference evidence="1" key="1">
    <citation type="journal article" date="2015" name="Nature">
        <title>Complex archaea that bridge the gap between prokaryotes and eukaryotes.</title>
        <authorList>
            <person name="Spang A."/>
            <person name="Saw J.H."/>
            <person name="Jorgensen S.L."/>
            <person name="Zaremba-Niedzwiedzka K."/>
            <person name="Martijn J."/>
            <person name="Lind A.E."/>
            <person name="van Eijk R."/>
            <person name="Schleper C."/>
            <person name="Guy L."/>
            <person name="Ettema T.J."/>
        </authorList>
    </citation>
    <scope>NUCLEOTIDE SEQUENCE</scope>
</reference>
<evidence type="ECO:0000313" key="1">
    <source>
        <dbReference type="EMBL" id="KKM73416.1"/>
    </source>
</evidence>
<dbReference type="AlphaFoldDB" id="A0A0F9KFE6"/>
<dbReference type="Pfam" id="PF04883">
    <property type="entry name" value="HK97-gp10_like"/>
    <property type="match status" value="1"/>
</dbReference>